<evidence type="ECO:0000313" key="2">
    <source>
        <dbReference type="EMBL" id="RDW86044.1"/>
    </source>
</evidence>
<dbReference type="SUPFAM" id="SSF81383">
    <property type="entry name" value="F-box domain"/>
    <property type="match status" value="1"/>
</dbReference>
<dbReference type="RefSeq" id="XP_026605568.1">
    <property type="nucleotide sequence ID" value="XM_026744702.1"/>
</dbReference>
<keyword evidence="3" id="KW-1185">Reference proteome</keyword>
<reference evidence="2 3" key="1">
    <citation type="journal article" date="2018" name="IMA Fungus">
        <title>IMA Genome-F 9: Draft genome sequence of Annulohypoxylon stygium, Aspergillus mulundensis, Berkeleyomyces basicola (syn. Thielaviopsis basicola), Ceratocystis smalleyi, two Cercospora beticola strains, Coleophoma cylindrospora, Fusarium fracticaudum, Phialophora cf. hyalina, and Morchella septimelata.</title>
        <authorList>
            <person name="Wingfield B.D."/>
            <person name="Bills G.F."/>
            <person name="Dong Y."/>
            <person name="Huang W."/>
            <person name="Nel W.J."/>
            <person name="Swalarsk-Parry B.S."/>
            <person name="Vaghefi N."/>
            <person name="Wilken P.M."/>
            <person name="An Z."/>
            <person name="de Beer Z.W."/>
            <person name="De Vos L."/>
            <person name="Chen L."/>
            <person name="Duong T.A."/>
            <person name="Gao Y."/>
            <person name="Hammerbacher A."/>
            <person name="Kikkert J.R."/>
            <person name="Li Y."/>
            <person name="Li H."/>
            <person name="Li K."/>
            <person name="Li Q."/>
            <person name="Liu X."/>
            <person name="Ma X."/>
            <person name="Naidoo K."/>
            <person name="Pethybridge S.J."/>
            <person name="Sun J."/>
            <person name="Steenkamp E.T."/>
            <person name="van der Nest M.A."/>
            <person name="van Wyk S."/>
            <person name="Wingfield M.J."/>
            <person name="Xiong C."/>
            <person name="Yue Q."/>
            <person name="Zhang X."/>
        </authorList>
    </citation>
    <scope>NUCLEOTIDE SEQUENCE [LARGE SCALE GENOMIC DNA]</scope>
    <source>
        <strain evidence="2 3">DSM 5745</strain>
    </source>
</reference>
<comment type="caution">
    <text evidence="2">The sequence shown here is derived from an EMBL/GenBank/DDBJ whole genome shotgun (WGS) entry which is preliminary data.</text>
</comment>
<dbReference type="STRING" id="1810919.A0A3D8SIN5"/>
<dbReference type="AlphaFoldDB" id="A0A3D8SIN5"/>
<feature type="domain" description="F-box" evidence="1">
    <location>
        <begin position="4"/>
        <end position="41"/>
    </location>
</feature>
<evidence type="ECO:0000313" key="3">
    <source>
        <dbReference type="Proteomes" id="UP000256690"/>
    </source>
</evidence>
<organism evidence="2 3">
    <name type="scientific">Aspergillus mulundensis</name>
    <dbReference type="NCBI Taxonomy" id="1810919"/>
    <lineage>
        <taxon>Eukaryota</taxon>
        <taxon>Fungi</taxon>
        <taxon>Dikarya</taxon>
        <taxon>Ascomycota</taxon>
        <taxon>Pezizomycotina</taxon>
        <taxon>Eurotiomycetes</taxon>
        <taxon>Eurotiomycetidae</taxon>
        <taxon>Eurotiales</taxon>
        <taxon>Aspergillaceae</taxon>
        <taxon>Aspergillus</taxon>
        <taxon>Aspergillus subgen. Nidulantes</taxon>
    </lineage>
</organism>
<accession>A0A3D8SIN5</accession>
<dbReference type="GeneID" id="38113056"/>
<dbReference type="EMBL" id="PVWQ01000003">
    <property type="protein sequence ID" value="RDW86044.1"/>
    <property type="molecule type" value="Genomic_DNA"/>
</dbReference>
<dbReference type="Proteomes" id="UP000256690">
    <property type="component" value="Unassembled WGS sequence"/>
</dbReference>
<protein>
    <recommendedName>
        <fullName evidence="1">F-box domain-containing protein</fullName>
    </recommendedName>
</protein>
<dbReference type="InterPro" id="IPR036047">
    <property type="entry name" value="F-box-like_dom_sf"/>
</dbReference>
<evidence type="ECO:0000259" key="1">
    <source>
        <dbReference type="Pfam" id="PF00646"/>
    </source>
</evidence>
<dbReference type="OrthoDB" id="5042400at2759"/>
<dbReference type="InterPro" id="IPR001810">
    <property type="entry name" value="F-box_dom"/>
</dbReference>
<name>A0A3D8SIN5_9EURO</name>
<gene>
    <name evidence="2" type="ORF">DSM5745_02686</name>
</gene>
<sequence length="350" mass="39856">MSAITRFPPELLALILKNLPTIQDVIRVATVNRAFRSALTLFESSILRSCLRNRWANIYVFTAGRVVLWLMKVVRSRIFHPSSMERLLKTVWPDFVALHLEEALMPIGLQIWGLYLRKHDGVKARKILVALFEGKEPFTWSVPAGIKPTGKTAERYNKVKTEYGKGPRRAGLYPIGKALMKSLLPADVPLVHRDILRGLLSELRMLKKMYHKGNTLLIADGGISQIRCPWEPYSRDLSLDGYMQRGRWNEHLGWPEGSIERTVAVCRVTQWTLAEYRYKVTDRDSQIIIGMTSLNSEGYKGCGMELLRPFPEQIPDVWDFDSSDDEWDEVERIINERTPGGSVEAGSAAS</sequence>
<dbReference type="Pfam" id="PF00646">
    <property type="entry name" value="F-box"/>
    <property type="match status" value="1"/>
</dbReference>
<proteinExistence type="predicted"/>